<evidence type="ECO:0000313" key="4">
    <source>
        <dbReference type="Proteomes" id="UP000696931"/>
    </source>
</evidence>
<dbReference type="AlphaFoldDB" id="A0A933SEN7"/>
<dbReference type="InterPro" id="IPR024983">
    <property type="entry name" value="CHAT_dom"/>
</dbReference>
<feature type="signal peptide" evidence="1">
    <location>
        <begin position="1"/>
        <end position="24"/>
    </location>
</feature>
<feature type="domain" description="CHAT" evidence="2">
    <location>
        <begin position="639"/>
        <end position="884"/>
    </location>
</feature>
<gene>
    <name evidence="3" type="ORF">HZA61_12700</name>
</gene>
<evidence type="ECO:0000256" key="1">
    <source>
        <dbReference type="SAM" id="SignalP"/>
    </source>
</evidence>
<organism evidence="3 4">
    <name type="scientific">Eiseniibacteriota bacterium</name>
    <dbReference type="NCBI Taxonomy" id="2212470"/>
    <lineage>
        <taxon>Bacteria</taxon>
        <taxon>Candidatus Eiseniibacteriota</taxon>
    </lineage>
</organism>
<reference evidence="3" key="1">
    <citation type="submission" date="2020-07" db="EMBL/GenBank/DDBJ databases">
        <title>Huge and variable diversity of episymbiotic CPR bacteria and DPANN archaea in groundwater ecosystems.</title>
        <authorList>
            <person name="He C.Y."/>
            <person name="Keren R."/>
            <person name="Whittaker M."/>
            <person name="Farag I.F."/>
            <person name="Doudna J."/>
            <person name="Cate J.H.D."/>
            <person name="Banfield J.F."/>
        </authorList>
    </citation>
    <scope>NUCLEOTIDE SEQUENCE</scope>
    <source>
        <strain evidence="3">NC_groundwater_1813_Pr3_B-0.1um_71_17</strain>
    </source>
</reference>
<dbReference type="Pfam" id="PF12770">
    <property type="entry name" value="CHAT"/>
    <property type="match status" value="1"/>
</dbReference>
<dbReference type="PANTHER" id="PTHR10098:SF106">
    <property type="entry name" value="TETRATRICOPEPTIDE REPEAT PROTEIN 28-LIKE PROTEIN"/>
    <property type="match status" value="1"/>
</dbReference>
<keyword evidence="1" id="KW-0732">Signal</keyword>
<feature type="chain" id="PRO_5037127940" evidence="1">
    <location>
        <begin position="25"/>
        <end position="894"/>
    </location>
</feature>
<dbReference type="Proteomes" id="UP000696931">
    <property type="component" value="Unassembled WGS sequence"/>
</dbReference>
<name>A0A933SEN7_UNCEI</name>
<protein>
    <submittedName>
        <fullName evidence="3">CHAT domain-containing protein</fullName>
    </submittedName>
</protein>
<proteinExistence type="predicted"/>
<dbReference type="Gene3D" id="1.25.40.10">
    <property type="entry name" value="Tetratricopeptide repeat domain"/>
    <property type="match status" value="2"/>
</dbReference>
<comment type="caution">
    <text evidence="3">The sequence shown here is derived from an EMBL/GenBank/DDBJ whole genome shotgun (WGS) entry which is preliminary data.</text>
</comment>
<evidence type="ECO:0000313" key="3">
    <source>
        <dbReference type="EMBL" id="MBI5170340.1"/>
    </source>
</evidence>
<dbReference type="PANTHER" id="PTHR10098">
    <property type="entry name" value="RAPSYN-RELATED"/>
    <property type="match status" value="1"/>
</dbReference>
<dbReference type="InterPro" id="IPR011990">
    <property type="entry name" value="TPR-like_helical_dom_sf"/>
</dbReference>
<accession>A0A933SEN7</accession>
<evidence type="ECO:0000259" key="2">
    <source>
        <dbReference type="Pfam" id="PF12770"/>
    </source>
</evidence>
<dbReference type="EMBL" id="JACRIW010000090">
    <property type="protein sequence ID" value="MBI5170340.1"/>
    <property type="molecule type" value="Genomic_DNA"/>
</dbReference>
<sequence>MIRRLAPLALVLPLLAAAPSSASAAPADPWKTHAALVDRDNALYLAGQYAAIATLMDSVLAARGVTSDPGLLRLALTRRSRAHLMRFEYPAAREMSARACRLAEAARDSATTIRALRVRVVALEKTGDPDLARRLCARGAAIAKRRGQPRDESYFHMRHGYAFVAQGRSREALPWFRAAIAAGVRSGDEGDQLRAVAGLAAAQYQVGALREARESYARGIALAKKLDNPFELSYLCLNQADMEMAIGDPDLAPASANAAIEASRRASLLPVELQARRILANYEAARGAWDRVDSLMTATIALAEPLGDREPLSSALLLAAQARIQLGRPAEAEELMRRAVALVDTLIPVNAAFAAQNLVNNLHVAGRDADAVRYADELAARLVRRMPASSFWRMRFYRAHALQALGRHREALAGFREAAAASRPTATTPGGAEYDWALALAAESQRGLGHVDSSLAGFRRAIAAWEAARSARSREDLLLDSEDYGHDIGFAFANALLDPRRRVARDRRVIEAFSELQRFHALAVSERLLGPAAGAEARRKPFDFAAWRTATLRPGEVFVDVTPNDDSTLVIAVTRREVRAWMLPGQRALEKRLSRFTELGATSGADDPAVRPIAAALGEDFFGPGADLVRTATRVLLAGGRFGSYPIGALIVPGTNGPLMLERELSIVPSAKLLALSRARTSARPAAGRALDAGARTSAGRGRRLEAAGDEVRALGRDYRDALTLVDPRRTALQIAREALGTGGIVHLAAHTSVDVKRPWQSRMLLGDPGQGGAYLPVSSISRLRMSARLCVLASCRSLGTGGLDNMSLAGIAPAWLMAGVPTVVATQWDVDDRATAEFMRRFYVALARGGAVGAALQQAQREMRAMPEWSAPRFWAGFVVLGDPGTKVALAKR</sequence>
<dbReference type="SUPFAM" id="SSF48452">
    <property type="entry name" value="TPR-like"/>
    <property type="match status" value="2"/>
</dbReference>